<dbReference type="Pfam" id="PF24377">
    <property type="entry name" value="DUF7533"/>
    <property type="match status" value="1"/>
</dbReference>
<dbReference type="InterPro" id="IPR055955">
    <property type="entry name" value="DUF7533"/>
</dbReference>
<organism evidence="2 3">
    <name type="scientific">Halapricum salinum</name>
    <dbReference type="NCBI Taxonomy" id="1457250"/>
    <lineage>
        <taxon>Archaea</taxon>
        <taxon>Methanobacteriati</taxon>
        <taxon>Methanobacteriota</taxon>
        <taxon>Stenosarchaea group</taxon>
        <taxon>Halobacteria</taxon>
        <taxon>Halobacteriales</taxon>
        <taxon>Haloarculaceae</taxon>
        <taxon>Halapricum</taxon>
    </lineage>
</organism>
<reference evidence="2 3" key="1">
    <citation type="journal article" date="2019" name="Nat. Commun.">
        <title>A new type of DNA phosphorothioation-based antiviral system in archaea.</title>
        <authorList>
            <person name="Xiong L."/>
            <person name="Liu S."/>
            <person name="Chen S."/>
            <person name="Xiao Y."/>
            <person name="Zhu B."/>
            <person name="Gao Y."/>
            <person name="Zhang Y."/>
            <person name="Chen B."/>
            <person name="Luo J."/>
            <person name="Deng Z."/>
            <person name="Chen X."/>
            <person name="Wang L."/>
            <person name="Chen S."/>
        </authorList>
    </citation>
    <scope>NUCLEOTIDE SEQUENCE [LARGE SCALE GENOMIC DNA]</scope>
    <source>
        <strain evidence="2 3">CBA1105</strain>
    </source>
</reference>
<protein>
    <submittedName>
        <fullName evidence="2">Uncharacterized protein</fullName>
    </submittedName>
</protein>
<evidence type="ECO:0000256" key="1">
    <source>
        <dbReference type="SAM" id="Phobius"/>
    </source>
</evidence>
<feature type="transmembrane region" description="Helical" evidence="1">
    <location>
        <begin position="12"/>
        <end position="31"/>
    </location>
</feature>
<keyword evidence="1" id="KW-0812">Transmembrane</keyword>
<gene>
    <name evidence="2" type="ORF">DV733_05815</name>
</gene>
<accession>A0A4D6HBA6</accession>
<dbReference type="KEGG" id="hsn:DV733_05815"/>
<name>A0A4D6HBA6_9EURY</name>
<keyword evidence="1" id="KW-0472">Membrane</keyword>
<dbReference type="EMBL" id="CP031310">
    <property type="protein sequence ID" value="QCC50791.1"/>
    <property type="molecule type" value="Genomic_DNA"/>
</dbReference>
<keyword evidence="1" id="KW-1133">Transmembrane helix</keyword>
<dbReference type="GeneID" id="39847362"/>
<sequence>MAQGIFDTFQQMGAIFIAVMLALPGVDFLLLQGEPATGAALLGLAAVVLLVSKYVSTPGDAAGGLGQRIVGWVVKPPEDDD</sequence>
<evidence type="ECO:0000313" key="2">
    <source>
        <dbReference type="EMBL" id="QCC50791.1"/>
    </source>
</evidence>
<proteinExistence type="predicted"/>
<dbReference type="RefSeq" id="WP_049994235.1">
    <property type="nucleotide sequence ID" value="NZ_CP031310.1"/>
</dbReference>
<dbReference type="AlphaFoldDB" id="A0A4D6HBA6"/>
<keyword evidence="3" id="KW-1185">Reference proteome</keyword>
<feature type="transmembrane region" description="Helical" evidence="1">
    <location>
        <begin position="37"/>
        <end position="55"/>
    </location>
</feature>
<dbReference type="Proteomes" id="UP000296706">
    <property type="component" value="Chromosome"/>
</dbReference>
<evidence type="ECO:0000313" key="3">
    <source>
        <dbReference type="Proteomes" id="UP000296706"/>
    </source>
</evidence>